<gene>
    <name evidence="1" type="ORF">BM92_17235</name>
</gene>
<geneLocation type="plasmid" evidence="1 2">
    <name>HMPLAS1</name>
</geneLocation>
<accession>A0A059TZ99</accession>
<organism evidence="1 2">
    <name type="scientific">Haloferax mediterranei (strain ATCC 33500 / DSM 1411 / JCM 8866 / NBRC 14739 / NCIMB 2177 / R-4)</name>
    <name type="common">Halobacterium mediterranei</name>
    <dbReference type="NCBI Taxonomy" id="523841"/>
    <lineage>
        <taxon>Archaea</taxon>
        <taxon>Methanobacteriati</taxon>
        <taxon>Methanobacteriota</taxon>
        <taxon>Stenosarchaea group</taxon>
        <taxon>Halobacteria</taxon>
        <taxon>Halobacteriales</taxon>
        <taxon>Haloferacaceae</taxon>
        <taxon>Haloferax</taxon>
    </lineage>
</organism>
<name>A0A059TZ99_HALMT</name>
<keyword evidence="1" id="KW-0614">Plasmid</keyword>
<evidence type="ECO:0000313" key="2">
    <source>
        <dbReference type="Proteomes" id="UP000027075"/>
    </source>
</evidence>
<dbReference type="InterPro" id="IPR011050">
    <property type="entry name" value="Pectin_lyase_fold/virulence"/>
</dbReference>
<dbReference type="SUPFAM" id="SSF51126">
    <property type="entry name" value="Pectin lyase-like"/>
    <property type="match status" value="1"/>
</dbReference>
<reference evidence="1 2" key="1">
    <citation type="submission" date="2014-04" db="EMBL/GenBank/DDBJ databases">
        <title>Transcriptional profiles of Haloferax mediterranei on the basis of nitrogen availability.</title>
        <authorList>
            <person name="Bautista V."/>
        </authorList>
    </citation>
    <scope>NUCLEOTIDE SEQUENCE [LARGE SCALE GENOMIC DNA]</scope>
    <source>
        <strain evidence="2">ATCC 33500 / DSM 1411 / JCM 8866 / NBRC 14739 / NCIMB 2177 / R-4</strain>
        <plasmid evidence="2">Plasmid HMPLAS1</plasmid>
    </source>
</reference>
<proteinExistence type="predicted"/>
<dbReference type="InterPro" id="IPR006311">
    <property type="entry name" value="TAT_signal"/>
</dbReference>
<dbReference type="PROSITE" id="PS51318">
    <property type="entry name" value="TAT"/>
    <property type="match status" value="1"/>
</dbReference>
<sequence length="505" mass="54883">MRKTSADGQHRTVSRRQALKGIGGALATCSFVGTAAADDGRVNIVDEGADPTGQKSINPILESIPCDDGTTLYFPDGTYMMDDMFRHTKFKGFELRGENATIVPASDYDGRWLFKLGTYTHPGEDLTVEGFTFDFTEDNTGLRVVQAQVKDGLLARNLTVSGQHDSGKYGPFLFDITGSSGLGTIQNIHIPYGGEFSKNTPGDISVGPTGILVSPYHHGKLWVRNCEVGPWPDNGLYCSTDDGRVVVKGGSYKNSNIANIRLSGDYSSVHNATVIVNHQRDGDTNQRGIRLDGGKYNWVENTEVHLKKPNGRAVSIQNDVEWARVQNSNITVEGDVPTRAITVSPDVGKVDILNSEIEFNTPGQAIHIQGPTGADAPPVVVQETNVTGSGDGSCGRHAVRAERGNCTFDRLDIKQTGDDYRRGIKIIGDGCTMVWGDVTTSHTPIVNDADETEFRSITAKSLDGFEGMKILDGSENVKLVESEIYNGTTERGNVDVLYEDNLFRR</sequence>
<evidence type="ECO:0000313" key="1">
    <source>
        <dbReference type="EMBL" id="AHZ24638.1"/>
    </source>
</evidence>
<evidence type="ECO:0008006" key="3">
    <source>
        <dbReference type="Google" id="ProtNLM"/>
    </source>
</evidence>
<dbReference type="EMBL" id="CP007554">
    <property type="protein sequence ID" value="AHZ24638.1"/>
    <property type="molecule type" value="Genomic_DNA"/>
</dbReference>
<protein>
    <recommendedName>
        <fullName evidence="3">Right-handed parallel beta-helix repeat-containing protein</fullName>
    </recommendedName>
</protein>
<dbReference type="AlphaFoldDB" id="A0A059TZ99"/>
<dbReference type="Proteomes" id="UP000027075">
    <property type="component" value="Plasmid HMPLAS1"/>
</dbReference>